<dbReference type="Gene3D" id="1.10.510.10">
    <property type="entry name" value="Transferase(Phosphotransferase) domain 1"/>
    <property type="match status" value="1"/>
</dbReference>
<keyword evidence="2" id="KW-1185">Reference proteome</keyword>
<dbReference type="GO" id="GO:0004674">
    <property type="term" value="F:protein serine/threonine kinase activity"/>
    <property type="evidence" value="ECO:0007669"/>
    <property type="project" value="UniProtKB-KW"/>
</dbReference>
<comment type="caution">
    <text evidence="1">The sequence shown here is derived from an EMBL/GenBank/DDBJ whole genome shotgun (WGS) entry which is preliminary data.</text>
</comment>
<dbReference type="SUPFAM" id="SSF56112">
    <property type="entry name" value="Protein kinase-like (PK-like)"/>
    <property type="match status" value="1"/>
</dbReference>
<keyword evidence="1" id="KW-0418">Kinase</keyword>
<gene>
    <name evidence="1" type="ORF">GCM10023205_71460</name>
</gene>
<protein>
    <submittedName>
        <fullName evidence="1">Serine/threonine protein kinase</fullName>
    </submittedName>
</protein>
<dbReference type="InterPro" id="IPR011009">
    <property type="entry name" value="Kinase-like_dom_sf"/>
</dbReference>
<evidence type="ECO:0000313" key="1">
    <source>
        <dbReference type="EMBL" id="GAA4989932.1"/>
    </source>
</evidence>
<dbReference type="EMBL" id="BAABHS010000038">
    <property type="protein sequence ID" value="GAA4989932.1"/>
    <property type="molecule type" value="Genomic_DNA"/>
</dbReference>
<sequence>MDAIDRVLAVRRTGPLEVFLADVGVVFRRFEDQDSGCASYGVRTAGGCWFVKTARSRAAARSLERACALHARVRHEAVVPLLHSFHAAGHPVLVYPWVEAEALYHPTVRARPDRADPAGPMARFRQLPLALVHAALDRILDAHLAVSAAGFVAVDFYDGCVMYDFTRHRVHLCDLDEYRPGPFTHDVDRLPGSTRYMAPEEFTRGAVIDERTTVHALGRALRLLLDAGDCESAWRGTGAQLGVVNHATAPSPGDRYATVCELAAQWRAVTTRA</sequence>
<organism evidence="1 2">
    <name type="scientific">Yinghuangia aomiensis</name>
    <dbReference type="NCBI Taxonomy" id="676205"/>
    <lineage>
        <taxon>Bacteria</taxon>
        <taxon>Bacillati</taxon>
        <taxon>Actinomycetota</taxon>
        <taxon>Actinomycetes</taxon>
        <taxon>Kitasatosporales</taxon>
        <taxon>Streptomycetaceae</taxon>
        <taxon>Yinghuangia</taxon>
    </lineage>
</organism>
<proteinExistence type="predicted"/>
<reference evidence="2" key="1">
    <citation type="journal article" date="2019" name="Int. J. Syst. Evol. Microbiol.">
        <title>The Global Catalogue of Microorganisms (GCM) 10K type strain sequencing project: providing services to taxonomists for standard genome sequencing and annotation.</title>
        <authorList>
            <consortium name="The Broad Institute Genomics Platform"/>
            <consortium name="The Broad Institute Genome Sequencing Center for Infectious Disease"/>
            <person name="Wu L."/>
            <person name="Ma J."/>
        </authorList>
    </citation>
    <scope>NUCLEOTIDE SEQUENCE [LARGE SCALE GENOMIC DNA]</scope>
    <source>
        <strain evidence="2">JCM 17986</strain>
    </source>
</reference>
<accession>A0ABP9I899</accession>
<evidence type="ECO:0000313" key="2">
    <source>
        <dbReference type="Proteomes" id="UP001500466"/>
    </source>
</evidence>
<dbReference type="RefSeq" id="WP_345679979.1">
    <property type="nucleotide sequence ID" value="NZ_BAABHS010000038.1"/>
</dbReference>
<keyword evidence="1" id="KW-0723">Serine/threonine-protein kinase</keyword>
<name>A0ABP9I899_9ACTN</name>
<keyword evidence="1" id="KW-0808">Transferase</keyword>
<dbReference type="Proteomes" id="UP001500466">
    <property type="component" value="Unassembled WGS sequence"/>
</dbReference>